<comment type="similarity">
    <text evidence="2">Belongs to the zinc-containing alcohol dehydrogenase family. Quinone oxidoreductase subfamily.</text>
</comment>
<reference evidence="7 8" key="2">
    <citation type="submission" date="2019-01" db="EMBL/GenBank/DDBJ databases">
        <title>The decoding of complex shrimp genome reveals the adaptation for benthos swimmer, frequently molting mechanism and breeding impact on genome.</title>
        <authorList>
            <person name="Sun Y."/>
            <person name="Gao Y."/>
            <person name="Yu Y."/>
        </authorList>
    </citation>
    <scope>NUCLEOTIDE SEQUENCE [LARGE SCALE GENOMIC DNA]</scope>
    <source>
        <tissue evidence="7">Muscle</tissue>
    </source>
</reference>
<dbReference type="EMBL" id="QCYY01003049">
    <property type="protein sequence ID" value="ROT65730.1"/>
    <property type="molecule type" value="Genomic_DNA"/>
</dbReference>
<evidence type="ECO:0000256" key="5">
    <source>
        <dbReference type="ARBA" id="ARBA00023128"/>
    </source>
</evidence>
<dbReference type="Pfam" id="PF13602">
    <property type="entry name" value="ADH_zinc_N_2"/>
    <property type="match status" value="1"/>
</dbReference>
<gene>
    <name evidence="7" type="ORF">C7M84_016289</name>
</gene>
<evidence type="ECO:0000256" key="4">
    <source>
        <dbReference type="ARBA" id="ARBA00023002"/>
    </source>
</evidence>
<evidence type="ECO:0000256" key="1">
    <source>
        <dbReference type="ARBA" id="ARBA00004173"/>
    </source>
</evidence>
<comment type="subcellular location">
    <subcellularLocation>
        <location evidence="1">Mitochondrion</location>
    </subcellularLocation>
</comment>
<comment type="caution">
    <text evidence="7">The sequence shown here is derived from an EMBL/GenBank/DDBJ whole genome shotgun (WGS) entry which is preliminary data.</text>
</comment>
<evidence type="ECO:0000259" key="6">
    <source>
        <dbReference type="SMART" id="SM00829"/>
    </source>
</evidence>
<sequence>MEAPAAIGYRMKAWQSNGYDGVDGLSLNVVRVPPILRPWDVLVKVQAASVNPIDTAVINGYGGKVLNIMRTLGRAEQGIFDINQIEFPLTVGRDFSGEVVALGKAVKNVAVGDQVWGVVSPQRQGSHAEYVVAAASNVCSRPANITSEEAASIPYAGLTAWSTVVVSGLITEYTAPRTRVLLLGASGGVGSFMCQMLSVWGAQVVAVCSEDASDLVTSLGAVEVLDYRNPETKDLLIADQGFDVVINAAGPDDLDYLQALRPWMGSSYITLSPPLLRNTDELGILPGFIKSLKQVACQNVSSLSEGRAYKWAFYMPNPFALKEISNMMSKNKIRPVIDKVFPFEAAPDAYTHVINGHARGKTVISAQ</sequence>
<dbReference type="CDD" id="cd08248">
    <property type="entry name" value="RTN4I1"/>
    <property type="match status" value="1"/>
</dbReference>
<keyword evidence="3" id="KW-0809">Transit peptide</keyword>
<evidence type="ECO:0000313" key="8">
    <source>
        <dbReference type="Proteomes" id="UP000283509"/>
    </source>
</evidence>
<name>A0A3R7SLD9_PENVA</name>
<dbReference type="InterPro" id="IPR013154">
    <property type="entry name" value="ADH-like_N"/>
</dbReference>
<dbReference type="PANTHER" id="PTHR11695">
    <property type="entry name" value="ALCOHOL DEHYDROGENASE RELATED"/>
    <property type="match status" value="1"/>
</dbReference>
<dbReference type="SUPFAM" id="SSF50129">
    <property type="entry name" value="GroES-like"/>
    <property type="match status" value="1"/>
</dbReference>
<keyword evidence="4" id="KW-0560">Oxidoreductase</keyword>
<dbReference type="GO" id="GO:0005739">
    <property type="term" value="C:mitochondrion"/>
    <property type="evidence" value="ECO:0007669"/>
    <property type="project" value="UniProtKB-SubCell"/>
</dbReference>
<organism evidence="7 8">
    <name type="scientific">Penaeus vannamei</name>
    <name type="common">Whiteleg shrimp</name>
    <name type="synonym">Litopenaeus vannamei</name>
    <dbReference type="NCBI Taxonomy" id="6689"/>
    <lineage>
        <taxon>Eukaryota</taxon>
        <taxon>Metazoa</taxon>
        <taxon>Ecdysozoa</taxon>
        <taxon>Arthropoda</taxon>
        <taxon>Crustacea</taxon>
        <taxon>Multicrustacea</taxon>
        <taxon>Malacostraca</taxon>
        <taxon>Eumalacostraca</taxon>
        <taxon>Eucarida</taxon>
        <taxon>Decapoda</taxon>
        <taxon>Dendrobranchiata</taxon>
        <taxon>Penaeoidea</taxon>
        <taxon>Penaeidae</taxon>
        <taxon>Penaeus</taxon>
    </lineage>
</organism>
<dbReference type="OrthoDB" id="48317at2759"/>
<evidence type="ECO:0000313" key="7">
    <source>
        <dbReference type="EMBL" id="ROT65730.1"/>
    </source>
</evidence>
<dbReference type="InterPro" id="IPR020843">
    <property type="entry name" value="ER"/>
</dbReference>
<accession>A0A3R7SLD9</accession>
<dbReference type="GO" id="GO:0016491">
    <property type="term" value="F:oxidoreductase activity"/>
    <property type="evidence" value="ECO:0007669"/>
    <property type="project" value="UniProtKB-KW"/>
</dbReference>
<dbReference type="InterPro" id="IPR011032">
    <property type="entry name" value="GroES-like_sf"/>
</dbReference>
<dbReference type="InterPro" id="IPR036291">
    <property type="entry name" value="NAD(P)-bd_dom_sf"/>
</dbReference>
<proteinExistence type="inferred from homology"/>
<keyword evidence="5" id="KW-0496">Mitochondrion</keyword>
<dbReference type="Proteomes" id="UP000283509">
    <property type="component" value="Unassembled WGS sequence"/>
</dbReference>
<evidence type="ECO:0000256" key="2">
    <source>
        <dbReference type="ARBA" id="ARBA00010371"/>
    </source>
</evidence>
<dbReference type="InterPro" id="IPR050700">
    <property type="entry name" value="YIM1/Zinc_Alcohol_DH_Fams"/>
</dbReference>
<dbReference type="Pfam" id="PF08240">
    <property type="entry name" value="ADH_N"/>
    <property type="match status" value="1"/>
</dbReference>
<dbReference type="InterPro" id="IPR037397">
    <property type="entry name" value="RTN4IP1"/>
</dbReference>
<dbReference type="AlphaFoldDB" id="A0A3R7SLD9"/>
<dbReference type="PANTHER" id="PTHR11695:SF294">
    <property type="entry name" value="RETICULON-4-INTERACTING PROTEIN 1, MITOCHONDRIAL"/>
    <property type="match status" value="1"/>
</dbReference>
<feature type="domain" description="Enoyl reductase (ER)" evidence="6">
    <location>
        <begin position="21"/>
        <end position="364"/>
    </location>
</feature>
<evidence type="ECO:0000256" key="3">
    <source>
        <dbReference type="ARBA" id="ARBA00022946"/>
    </source>
</evidence>
<dbReference type="Gene3D" id="3.40.50.720">
    <property type="entry name" value="NAD(P)-binding Rossmann-like Domain"/>
    <property type="match status" value="1"/>
</dbReference>
<keyword evidence="8" id="KW-1185">Reference proteome</keyword>
<dbReference type="Gene3D" id="3.90.180.10">
    <property type="entry name" value="Medium-chain alcohol dehydrogenases, catalytic domain"/>
    <property type="match status" value="1"/>
</dbReference>
<dbReference type="FunFam" id="3.40.50.720:FF:000147">
    <property type="entry name" value="Reticulon-4-interacting protein 1 homolog, mitochondrial"/>
    <property type="match status" value="1"/>
</dbReference>
<protein>
    <recommendedName>
        <fullName evidence="6">Enoyl reductase (ER) domain-containing protein</fullName>
    </recommendedName>
</protein>
<dbReference type="SUPFAM" id="SSF51735">
    <property type="entry name" value="NAD(P)-binding Rossmann-fold domains"/>
    <property type="match status" value="1"/>
</dbReference>
<dbReference type="STRING" id="6689.A0A3R7SLD9"/>
<dbReference type="SMART" id="SM00829">
    <property type="entry name" value="PKS_ER"/>
    <property type="match status" value="1"/>
</dbReference>
<reference evidence="7 8" key="1">
    <citation type="submission" date="2018-04" db="EMBL/GenBank/DDBJ databases">
        <authorList>
            <person name="Zhang X."/>
            <person name="Yuan J."/>
            <person name="Li F."/>
            <person name="Xiang J."/>
        </authorList>
    </citation>
    <scope>NUCLEOTIDE SEQUENCE [LARGE SCALE GENOMIC DNA]</scope>
    <source>
        <tissue evidence="7">Muscle</tissue>
    </source>
</reference>